<dbReference type="KEGG" id="llu:AKJ09_03072"/>
<gene>
    <name evidence="2" type="ORF">AKJ09_03072</name>
</gene>
<reference evidence="2 3" key="1">
    <citation type="submission" date="2015-08" db="EMBL/GenBank/DDBJ databases">
        <authorList>
            <person name="Babu N.S."/>
            <person name="Beckwith C.J."/>
            <person name="Beseler K.G."/>
            <person name="Brison A."/>
            <person name="Carone J.V."/>
            <person name="Caskin T.P."/>
            <person name="Diamond M."/>
            <person name="Durham M.E."/>
            <person name="Foxe J.M."/>
            <person name="Go M."/>
            <person name="Henderson B.A."/>
            <person name="Jones I.B."/>
            <person name="McGettigan J.A."/>
            <person name="Micheletti S.J."/>
            <person name="Nasrallah M.E."/>
            <person name="Ortiz D."/>
            <person name="Piller C.R."/>
            <person name="Privatt S.R."/>
            <person name="Schneider S.L."/>
            <person name="Sharp S."/>
            <person name="Smith T.C."/>
            <person name="Stanton J.D."/>
            <person name="Ullery H.E."/>
            <person name="Wilson R.J."/>
            <person name="Serrano M.G."/>
            <person name="Buck G."/>
            <person name="Lee V."/>
            <person name="Wang Y."/>
            <person name="Carvalho R."/>
            <person name="Voegtly L."/>
            <person name="Shi R."/>
            <person name="Duckworth R."/>
            <person name="Johnson A."/>
            <person name="Loviza R."/>
            <person name="Walstead R."/>
            <person name="Shah Z."/>
            <person name="Kiflezghi M."/>
            <person name="Wade K."/>
            <person name="Ball S.L."/>
            <person name="Bradley K.W."/>
            <person name="Asai D.J."/>
            <person name="Bowman C.A."/>
            <person name="Russell D.A."/>
            <person name="Pope W.H."/>
            <person name="Jacobs-Sera D."/>
            <person name="Hendrix R.W."/>
            <person name="Hatfull G.F."/>
        </authorList>
    </citation>
    <scope>NUCLEOTIDE SEQUENCE [LARGE SCALE GENOMIC DNA]</scope>
    <source>
        <strain evidence="2 3">DSM 27648</strain>
    </source>
</reference>
<dbReference type="PANTHER" id="PTHR22931">
    <property type="entry name" value="PHOSPHOENOLPYRUVATE DIKINASE-RELATED"/>
    <property type="match status" value="1"/>
</dbReference>
<organism evidence="2 3">
    <name type="scientific">Labilithrix luteola</name>
    <dbReference type="NCBI Taxonomy" id="1391654"/>
    <lineage>
        <taxon>Bacteria</taxon>
        <taxon>Pseudomonadati</taxon>
        <taxon>Myxococcota</taxon>
        <taxon>Polyangia</taxon>
        <taxon>Polyangiales</taxon>
        <taxon>Labilitrichaceae</taxon>
        <taxon>Labilithrix</taxon>
    </lineage>
</organism>
<feature type="domain" description="PEP-utilising enzyme mobile" evidence="1">
    <location>
        <begin position="37"/>
        <end position="126"/>
    </location>
</feature>
<dbReference type="Proteomes" id="UP000064967">
    <property type="component" value="Chromosome"/>
</dbReference>
<dbReference type="InterPro" id="IPR036637">
    <property type="entry name" value="Phosphohistidine_dom_sf"/>
</dbReference>
<dbReference type="RefSeq" id="WP_146647704.1">
    <property type="nucleotide sequence ID" value="NZ_CP012333.1"/>
</dbReference>
<dbReference type="InterPro" id="IPR008279">
    <property type="entry name" value="PEP-util_enz_mobile_dom"/>
</dbReference>
<evidence type="ECO:0000313" key="2">
    <source>
        <dbReference type="EMBL" id="AKU96408.1"/>
    </source>
</evidence>
<keyword evidence="2" id="KW-0670">Pyruvate</keyword>
<dbReference type="InterPro" id="IPR010121">
    <property type="entry name" value="Pyruvate_phosphate_dikinase"/>
</dbReference>
<sequence>MEGKQLLARGMGASPGQATGAIVFRSEDAIALAATGKPVILVRIETTSEDVPGMQVAAGIITTRGGLTGDGAIVARSLGKPCIAWCGPIRVDYASDSLTIWRDSTAEQADVVLKKGDVITIDGGRGEIWGV</sequence>
<accession>A0A0K1PS97</accession>
<dbReference type="GO" id="GO:0016301">
    <property type="term" value="F:kinase activity"/>
    <property type="evidence" value="ECO:0007669"/>
    <property type="project" value="UniProtKB-KW"/>
</dbReference>
<protein>
    <submittedName>
        <fullName evidence="2">Pyruvate,phosphate dikinase</fullName>
    </submittedName>
</protein>
<dbReference type="OrthoDB" id="9765468at2"/>
<dbReference type="Gene3D" id="3.50.30.10">
    <property type="entry name" value="Phosphohistidine domain"/>
    <property type="match status" value="1"/>
</dbReference>
<dbReference type="PANTHER" id="PTHR22931:SF9">
    <property type="entry name" value="PYRUVATE, PHOSPHATE DIKINASE 1, CHLOROPLASTIC"/>
    <property type="match status" value="1"/>
</dbReference>
<evidence type="ECO:0000313" key="3">
    <source>
        <dbReference type="Proteomes" id="UP000064967"/>
    </source>
</evidence>
<proteinExistence type="predicted"/>
<keyword evidence="2" id="KW-0418">Kinase</keyword>
<keyword evidence="2" id="KW-0808">Transferase</keyword>
<dbReference type="EMBL" id="CP012333">
    <property type="protein sequence ID" value="AKU96408.1"/>
    <property type="molecule type" value="Genomic_DNA"/>
</dbReference>
<keyword evidence="3" id="KW-1185">Reference proteome</keyword>
<dbReference type="STRING" id="1391654.AKJ09_03072"/>
<evidence type="ECO:0000259" key="1">
    <source>
        <dbReference type="Pfam" id="PF00391"/>
    </source>
</evidence>
<dbReference type="GO" id="GO:0050242">
    <property type="term" value="F:pyruvate, phosphate dikinase activity"/>
    <property type="evidence" value="ECO:0007669"/>
    <property type="project" value="InterPro"/>
</dbReference>
<dbReference type="AlphaFoldDB" id="A0A0K1PS97"/>
<dbReference type="Pfam" id="PF00391">
    <property type="entry name" value="PEP-utilizers"/>
    <property type="match status" value="1"/>
</dbReference>
<dbReference type="SUPFAM" id="SSF52009">
    <property type="entry name" value="Phosphohistidine domain"/>
    <property type="match status" value="1"/>
</dbReference>
<name>A0A0K1PS97_9BACT</name>